<comment type="caution">
    <text evidence="1">The sequence shown here is derived from an EMBL/GenBank/DDBJ whole genome shotgun (WGS) entry which is preliminary data.</text>
</comment>
<dbReference type="AlphaFoldDB" id="A0A5B7EEH5"/>
<organism evidence="1 2">
    <name type="scientific">Portunus trituberculatus</name>
    <name type="common">Swimming crab</name>
    <name type="synonym">Neptunus trituberculatus</name>
    <dbReference type="NCBI Taxonomy" id="210409"/>
    <lineage>
        <taxon>Eukaryota</taxon>
        <taxon>Metazoa</taxon>
        <taxon>Ecdysozoa</taxon>
        <taxon>Arthropoda</taxon>
        <taxon>Crustacea</taxon>
        <taxon>Multicrustacea</taxon>
        <taxon>Malacostraca</taxon>
        <taxon>Eumalacostraca</taxon>
        <taxon>Eucarida</taxon>
        <taxon>Decapoda</taxon>
        <taxon>Pleocyemata</taxon>
        <taxon>Brachyura</taxon>
        <taxon>Eubrachyura</taxon>
        <taxon>Portunoidea</taxon>
        <taxon>Portunidae</taxon>
        <taxon>Portuninae</taxon>
        <taxon>Portunus</taxon>
    </lineage>
</organism>
<reference evidence="1 2" key="1">
    <citation type="submission" date="2019-05" db="EMBL/GenBank/DDBJ databases">
        <title>Another draft genome of Portunus trituberculatus and its Hox gene families provides insights of decapod evolution.</title>
        <authorList>
            <person name="Jeong J.-H."/>
            <person name="Song I."/>
            <person name="Kim S."/>
            <person name="Choi T."/>
            <person name="Kim D."/>
            <person name="Ryu S."/>
            <person name="Kim W."/>
        </authorList>
    </citation>
    <scope>NUCLEOTIDE SEQUENCE [LARGE SCALE GENOMIC DNA]</scope>
    <source>
        <tissue evidence="1">Muscle</tissue>
    </source>
</reference>
<proteinExistence type="predicted"/>
<keyword evidence="2" id="KW-1185">Reference proteome</keyword>
<protein>
    <submittedName>
        <fullName evidence="1">Uncharacterized protein</fullName>
    </submittedName>
</protein>
<name>A0A5B7EEH5_PORTR</name>
<dbReference type="EMBL" id="VSRR010002682">
    <property type="protein sequence ID" value="MPC32730.1"/>
    <property type="molecule type" value="Genomic_DNA"/>
</dbReference>
<evidence type="ECO:0000313" key="2">
    <source>
        <dbReference type="Proteomes" id="UP000324222"/>
    </source>
</evidence>
<gene>
    <name evidence="1" type="ORF">E2C01_026057</name>
</gene>
<evidence type="ECO:0000313" key="1">
    <source>
        <dbReference type="EMBL" id="MPC32730.1"/>
    </source>
</evidence>
<sequence>MEARNSTSIYCTKVLCPPLNTLDTKHVAPFTSLYANLTCSEVGVTSFHTLKSKMEHSSSSVCVGNVLVMHLKS</sequence>
<accession>A0A5B7EEH5</accession>
<dbReference type="Proteomes" id="UP000324222">
    <property type="component" value="Unassembled WGS sequence"/>
</dbReference>